<dbReference type="GO" id="GO:0017171">
    <property type="term" value="F:serine hydrolase activity"/>
    <property type="evidence" value="ECO:0007669"/>
    <property type="project" value="TreeGrafter"/>
</dbReference>
<dbReference type="InterPro" id="IPR029058">
    <property type="entry name" value="AB_hydrolase_fold"/>
</dbReference>
<sequence>RHESSLPAVTTKQLTPNIQLKTLQEPALEPRPLVLLFGWMLAKQRHLDKYGNLYHSKGFDVLSLKVGPRRYIYRLYTGQVLIPQRAQATVEELLTFLLKPELRSRPLMVHGFSVGGYMYGEYLVKLEQHAKVRGQGQCHRMVGQIFDSPVDFEGVPSGFATVLTKNPVGRQVIQHSLEAYLKVMEGPVTSHYLRSSKAFHENTLRLPSLMLYSRSDPIGVDRNIEKVMSRWKQVGVPVMSRCWESSPHVSHFHRHPDEYVEAVLKFLDSVGLSGAGGQQGKPHRQAGLDRTAGREAGKAAATEGLQQAQ</sequence>
<dbReference type="Proteomes" id="UP000271974">
    <property type="component" value="Unassembled WGS sequence"/>
</dbReference>
<dbReference type="EMBL" id="RQTK01000377">
    <property type="protein sequence ID" value="RUS80707.1"/>
    <property type="molecule type" value="Genomic_DNA"/>
</dbReference>
<comment type="caution">
    <text evidence="2">The sequence shown here is derived from an EMBL/GenBank/DDBJ whole genome shotgun (WGS) entry which is preliminary data.</text>
</comment>
<dbReference type="PANTHER" id="PTHR20908">
    <property type="entry name" value="LD15586P"/>
    <property type="match status" value="1"/>
</dbReference>
<evidence type="ECO:0000256" key="1">
    <source>
        <dbReference type="SAM" id="MobiDB-lite"/>
    </source>
</evidence>
<feature type="non-terminal residue" evidence="2">
    <location>
        <position position="1"/>
    </location>
</feature>
<dbReference type="Pfam" id="PF05705">
    <property type="entry name" value="DUF829"/>
    <property type="match status" value="1"/>
</dbReference>
<dbReference type="SUPFAM" id="SSF53474">
    <property type="entry name" value="alpha/beta-Hydrolases"/>
    <property type="match status" value="1"/>
</dbReference>
<evidence type="ECO:0000313" key="2">
    <source>
        <dbReference type="EMBL" id="RUS80707.1"/>
    </source>
</evidence>
<evidence type="ECO:0000313" key="3">
    <source>
        <dbReference type="Proteomes" id="UP000271974"/>
    </source>
</evidence>
<reference evidence="2 3" key="1">
    <citation type="submission" date="2019-01" db="EMBL/GenBank/DDBJ databases">
        <title>A draft genome assembly of the solar-powered sea slug Elysia chlorotica.</title>
        <authorList>
            <person name="Cai H."/>
            <person name="Li Q."/>
            <person name="Fang X."/>
            <person name="Li J."/>
            <person name="Curtis N.E."/>
            <person name="Altenburger A."/>
            <person name="Shibata T."/>
            <person name="Feng M."/>
            <person name="Maeda T."/>
            <person name="Schwartz J.A."/>
            <person name="Shigenobu S."/>
            <person name="Lundholm N."/>
            <person name="Nishiyama T."/>
            <person name="Yang H."/>
            <person name="Hasebe M."/>
            <person name="Li S."/>
            <person name="Pierce S.K."/>
            <person name="Wang J."/>
        </authorList>
    </citation>
    <scope>NUCLEOTIDE SEQUENCE [LARGE SCALE GENOMIC DNA]</scope>
    <source>
        <strain evidence="2">EC2010</strain>
        <tissue evidence="2">Whole organism of an adult</tissue>
    </source>
</reference>
<accession>A0A433TGI3</accession>
<dbReference type="STRING" id="188477.A0A433TGI3"/>
<dbReference type="Gene3D" id="3.40.50.1820">
    <property type="entry name" value="alpha/beta hydrolase"/>
    <property type="match status" value="1"/>
</dbReference>
<gene>
    <name evidence="2" type="ORF">EGW08_011530</name>
</gene>
<protein>
    <recommendedName>
        <fullName evidence="4">AB hydrolase-1 domain-containing protein</fullName>
    </recommendedName>
</protein>
<name>A0A433TGI3_ELYCH</name>
<dbReference type="PANTHER" id="PTHR20908:SF1">
    <property type="entry name" value="LD15586P"/>
    <property type="match status" value="1"/>
</dbReference>
<dbReference type="InterPro" id="IPR008547">
    <property type="entry name" value="DUF829_TMEM53"/>
</dbReference>
<feature type="region of interest" description="Disordered" evidence="1">
    <location>
        <begin position="274"/>
        <end position="309"/>
    </location>
</feature>
<dbReference type="AlphaFoldDB" id="A0A433TGI3"/>
<keyword evidence="3" id="KW-1185">Reference proteome</keyword>
<organism evidence="2 3">
    <name type="scientific">Elysia chlorotica</name>
    <name type="common">Eastern emerald elysia</name>
    <name type="synonym">Sea slug</name>
    <dbReference type="NCBI Taxonomy" id="188477"/>
    <lineage>
        <taxon>Eukaryota</taxon>
        <taxon>Metazoa</taxon>
        <taxon>Spiralia</taxon>
        <taxon>Lophotrochozoa</taxon>
        <taxon>Mollusca</taxon>
        <taxon>Gastropoda</taxon>
        <taxon>Heterobranchia</taxon>
        <taxon>Euthyneura</taxon>
        <taxon>Panpulmonata</taxon>
        <taxon>Sacoglossa</taxon>
        <taxon>Placobranchoidea</taxon>
        <taxon>Plakobranchidae</taxon>
        <taxon>Elysia</taxon>
    </lineage>
</organism>
<dbReference type="OrthoDB" id="77878at2759"/>
<proteinExistence type="predicted"/>
<evidence type="ECO:0008006" key="4">
    <source>
        <dbReference type="Google" id="ProtNLM"/>
    </source>
</evidence>